<evidence type="ECO:0000313" key="2">
    <source>
        <dbReference type="EMBL" id="QLJ96701.1"/>
    </source>
</evidence>
<dbReference type="AlphaFoldDB" id="A0A7D5Y6K9"/>
<evidence type="ECO:0000256" key="1">
    <source>
        <dbReference type="SAM" id="MobiDB-lite"/>
    </source>
</evidence>
<name>A0A7D5Y6K9_9ACTN</name>
<sequence length="107" mass="12279">MPDTPDRLSRRWLHSFEEDHEGVQVYRPSGHPFPPARGRDGIEFRPDGTFIDLPIGRGDANEARPGRWHGEPQGPVHVHTEAAGRRVMDVVRLEPDRLEVRWREEAG</sequence>
<feature type="region of interest" description="Disordered" evidence="1">
    <location>
        <begin position="51"/>
        <end position="75"/>
    </location>
</feature>
<proteinExistence type="predicted"/>
<reference evidence="2" key="1">
    <citation type="submission" date="2020-08" db="EMBL/GenBank/DDBJ databases">
        <title>A bifunctional nitrone conjugated secondary metabolite targeting the ribosome.</title>
        <authorList>
            <person name="Limbrick E.M."/>
            <person name="Graf M."/>
            <person name="Derewacz D.K."/>
            <person name="Nguyen F."/>
            <person name="Spraggins J.M."/>
            <person name="Wieland M."/>
            <person name="Ynigez-Gutierrez A.E."/>
            <person name="Reisman B.J."/>
            <person name="Zinshteyn B."/>
            <person name="McCulloch K."/>
            <person name="Iverson T.M."/>
            <person name="Green R."/>
            <person name="Wilson D.N."/>
            <person name="Bachmann B.O."/>
        </authorList>
    </citation>
    <scope>NUCLEOTIDE SEQUENCE</scope>
    <source>
        <strain evidence="2">Africana</strain>
    </source>
</reference>
<protein>
    <submittedName>
        <fullName evidence="2">Uncharacterized protein</fullName>
    </submittedName>
</protein>
<dbReference type="EMBL" id="CP058905">
    <property type="protein sequence ID" value="QLJ96701.1"/>
    <property type="molecule type" value="Genomic_DNA"/>
</dbReference>
<accession>A0A7D5Y6K9</accession>
<feature type="compositionally biased region" description="Basic and acidic residues" evidence="1">
    <location>
        <begin position="59"/>
        <end position="70"/>
    </location>
</feature>
<organism evidence="2">
    <name type="scientific">Micromonospora carbonacea</name>
    <dbReference type="NCBI Taxonomy" id="47853"/>
    <lineage>
        <taxon>Bacteria</taxon>
        <taxon>Bacillati</taxon>
        <taxon>Actinomycetota</taxon>
        <taxon>Actinomycetes</taxon>
        <taxon>Micromonosporales</taxon>
        <taxon>Micromonosporaceae</taxon>
        <taxon>Micromonospora</taxon>
    </lineage>
</organism>
<gene>
    <name evidence="2" type="ORF">HZU44_17460</name>
</gene>